<comment type="function">
    <text evidence="6">Sigma factors are initiation factors that promote the attachment of RNA polymerase to specific initiation sites and are then released.</text>
</comment>
<dbReference type="NCBIfam" id="TIGR02937">
    <property type="entry name" value="sigma70-ECF"/>
    <property type="match status" value="1"/>
</dbReference>
<dbReference type="InterPro" id="IPR014244">
    <property type="entry name" value="RNA_pol_sigma-I"/>
</dbReference>
<dbReference type="PIRSF" id="PIRSF038953">
    <property type="entry name" value="SigI"/>
    <property type="match status" value="1"/>
</dbReference>
<keyword evidence="1 6" id="KW-0963">Cytoplasm</keyword>
<evidence type="ECO:0000256" key="4">
    <source>
        <dbReference type="ARBA" id="ARBA00023125"/>
    </source>
</evidence>
<comment type="similarity">
    <text evidence="6">Belongs to the sigma-70 factor family. SigI subfamily.</text>
</comment>
<comment type="activity regulation">
    <text evidence="6">Negatively regulated by the anti-sigma-I factor RsgI.</text>
</comment>
<name>A0A2N3LQF7_9BACI</name>
<dbReference type="HAMAP" id="MF_02064">
    <property type="entry name" value="Sigma70_SigI"/>
    <property type="match status" value="1"/>
</dbReference>
<dbReference type="PANTHER" id="PTHR30385">
    <property type="entry name" value="SIGMA FACTOR F FLAGELLAR"/>
    <property type="match status" value="1"/>
</dbReference>
<evidence type="ECO:0000256" key="1">
    <source>
        <dbReference type="ARBA" id="ARBA00022490"/>
    </source>
</evidence>
<organism evidence="8 9">
    <name type="scientific">Heyndrickxia camelliae</name>
    <dbReference type="NCBI Taxonomy" id="1707093"/>
    <lineage>
        <taxon>Bacteria</taxon>
        <taxon>Bacillati</taxon>
        <taxon>Bacillota</taxon>
        <taxon>Bacilli</taxon>
        <taxon>Bacillales</taxon>
        <taxon>Bacillaceae</taxon>
        <taxon>Heyndrickxia</taxon>
    </lineage>
</organism>
<evidence type="ECO:0000313" key="9">
    <source>
        <dbReference type="Proteomes" id="UP000233440"/>
    </source>
</evidence>
<comment type="caution">
    <text evidence="8">The sequence shown here is derived from an EMBL/GenBank/DDBJ whole genome shotgun (WGS) entry which is preliminary data.</text>
</comment>
<evidence type="ECO:0000256" key="3">
    <source>
        <dbReference type="ARBA" id="ARBA00023082"/>
    </source>
</evidence>
<sequence>MLNLLFKEKNKSLEEIAVSIQNGDEAALQELLSKYKPFIKKTVSSVCKHYIDESDDEFSIGLIAFHEAIMKFDHNKGSSLLAFAEVIIKRKVIDYIRSNSKYKELSMQLVTNDGENNGKLQSLEDNLSIESFHIKKDDEKRREEIIRFQELLKTYKLSFSDLVKQSPKHEDARINAFMAAKAIVEDRVLLAQLMENKKLPMKLLEKRVSVSRKTLERNRKYIIAVVLILAGDFLYLKEYIKGRLEG</sequence>
<gene>
    <name evidence="6 8" type="primary">sigI</name>
    <name evidence="8" type="ORF">CWO92_02010</name>
</gene>
<accession>A0A2N3LQF7</accession>
<feature type="DNA-binding region" description="H-T-H motif" evidence="6">
    <location>
        <begin position="201"/>
        <end position="220"/>
    </location>
</feature>
<keyword evidence="9" id="KW-1185">Reference proteome</keyword>
<dbReference type="InterPro" id="IPR014284">
    <property type="entry name" value="RNA_pol_sigma-70_dom"/>
</dbReference>
<dbReference type="RefSeq" id="WP_101352500.1">
    <property type="nucleotide sequence ID" value="NZ_PIQO01000001.1"/>
</dbReference>
<keyword evidence="3 6" id="KW-0731">Sigma factor</keyword>
<evidence type="ECO:0000256" key="5">
    <source>
        <dbReference type="ARBA" id="ARBA00023163"/>
    </source>
</evidence>
<feature type="short sequence motif" description="Polymerase core binding" evidence="6">
    <location>
        <begin position="56"/>
        <end position="69"/>
    </location>
</feature>
<comment type="subunit">
    <text evidence="6">Interacts with RsgI.</text>
</comment>
<keyword evidence="6" id="KW-0346">Stress response</keyword>
<dbReference type="GO" id="GO:0003677">
    <property type="term" value="F:DNA binding"/>
    <property type="evidence" value="ECO:0007669"/>
    <property type="project" value="UniProtKB-UniRule"/>
</dbReference>
<evidence type="ECO:0000256" key="2">
    <source>
        <dbReference type="ARBA" id="ARBA00023015"/>
    </source>
</evidence>
<dbReference type="GO" id="GO:0005737">
    <property type="term" value="C:cytoplasm"/>
    <property type="evidence" value="ECO:0007669"/>
    <property type="project" value="UniProtKB-SubCell"/>
</dbReference>
<dbReference type="GO" id="GO:0006352">
    <property type="term" value="P:DNA-templated transcription initiation"/>
    <property type="evidence" value="ECO:0007669"/>
    <property type="project" value="UniProtKB-UniRule"/>
</dbReference>
<feature type="domain" description="RNA polymerase sigma-70 region 2" evidence="7">
    <location>
        <begin position="32"/>
        <end position="101"/>
    </location>
</feature>
<keyword evidence="4 6" id="KW-0238">DNA-binding</keyword>
<comment type="subcellular location">
    <subcellularLocation>
        <location evidence="6">Cytoplasm</location>
    </subcellularLocation>
</comment>
<dbReference type="SUPFAM" id="SSF88946">
    <property type="entry name" value="Sigma2 domain of RNA polymerase sigma factors"/>
    <property type="match status" value="1"/>
</dbReference>
<evidence type="ECO:0000256" key="6">
    <source>
        <dbReference type="HAMAP-Rule" id="MF_02064"/>
    </source>
</evidence>
<proteinExistence type="inferred from homology"/>
<dbReference type="InterPro" id="IPR007627">
    <property type="entry name" value="RNA_pol_sigma70_r2"/>
</dbReference>
<dbReference type="AlphaFoldDB" id="A0A2N3LQF7"/>
<dbReference type="OrthoDB" id="3190733at2"/>
<reference evidence="8 9" key="1">
    <citation type="submission" date="2017-11" db="EMBL/GenBank/DDBJ databases">
        <title>Bacillus camelliae sp. nov., isolated from pu'er tea.</title>
        <authorList>
            <person name="Niu L."/>
        </authorList>
    </citation>
    <scope>NUCLEOTIDE SEQUENCE [LARGE SCALE GENOMIC DNA]</scope>
    <source>
        <strain evidence="8 9">7578-1</strain>
    </source>
</reference>
<dbReference type="Pfam" id="PF04542">
    <property type="entry name" value="Sigma70_r2"/>
    <property type="match status" value="1"/>
</dbReference>
<dbReference type="InterPro" id="IPR013325">
    <property type="entry name" value="RNA_pol_sigma_r2"/>
</dbReference>
<dbReference type="NCBIfam" id="TIGR02895">
    <property type="entry name" value="spore_sigI"/>
    <property type="match status" value="1"/>
</dbReference>
<keyword evidence="5 6" id="KW-0804">Transcription</keyword>
<dbReference type="EMBL" id="PIQO01000001">
    <property type="protein sequence ID" value="PKR86850.1"/>
    <property type="molecule type" value="Genomic_DNA"/>
</dbReference>
<dbReference type="PANTHER" id="PTHR30385:SF6">
    <property type="entry name" value="RNA POLYMERASE SIGMA FACTOR SIGI"/>
    <property type="match status" value="1"/>
</dbReference>
<dbReference type="Proteomes" id="UP000233440">
    <property type="component" value="Unassembled WGS sequence"/>
</dbReference>
<keyword evidence="2 6" id="KW-0805">Transcription regulation</keyword>
<protein>
    <recommendedName>
        <fullName evidence="6">RNA polymerase sigma factor SigI</fullName>
    </recommendedName>
</protein>
<dbReference type="Gene3D" id="1.10.1740.10">
    <property type="match status" value="1"/>
</dbReference>
<evidence type="ECO:0000259" key="7">
    <source>
        <dbReference type="Pfam" id="PF04542"/>
    </source>
</evidence>
<dbReference type="GO" id="GO:0016987">
    <property type="term" value="F:sigma factor activity"/>
    <property type="evidence" value="ECO:0007669"/>
    <property type="project" value="UniProtKB-UniRule"/>
</dbReference>
<evidence type="ECO:0000313" key="8">
    <source>
        <dbReference type="EMBL" id="PKR86850.1"/>
    </source>
</evidence>